<dbReference type="Proteomes" id="UP001189122">
    <property type="component" value="Unassembled WGS sequence"/>
</dbReference>
<dbReference type="EMBL" id="LR743600">
    <property type="protein sequence ID" value="CAA2630898.1"/>
    <property type="molecule type" value="Genomic_DNA"/>
</dbReference>
<evidence type="ECO:0000313" key="1">
    <source>
        <dbReference type="EMBL" id="CAA2630898.1"/>
    </source>
</evidence>
<sequence>MVADKYNNNNNKNSNSNRYLCRVASDHQRRICIT</sequence>
<protein>
    <submittedName>
        <fullName evidence="1">Uncharacterized protein</fullName>
    </submittedName>
</protein>
<dbReference type="AlphaFoldDB" id="A0A7I8JJV7"/>
<organism evidence="1">
    <name type="scientific">Spirodela intermedia</name>
    <name type="common">Intermediate duckweed</name>
    <dbReference type="NCBI Taxonomy" id="51605"/>
    <lineage>
        <taxon>Eukaryota</taxon>
        <taxon>Viridiplantae</taxon>
        <taxon>Streptophyta</taxon>
        <taxon>Embryophyta</taxon>
        <taxon>Tracheophyta</taxon>
        <taxon>Spermatophyta</taxon>
        <taxon>Magnoliopsida</taxon>
        <taxon>Liliopsida</taxon>
        <taxon>Araceae</taxon>
        <taxon>Lemnoideae</taxon>
        <taxon>Spirodela</taxon>
    </lineage>
</organism>
<name>A0A7I8JJV7_SPIIN</name>
<evidence type="ECO:0000313" key="2">
    <source>
        <dbReference type="Proteomes" id="UP001189122"/>
    </source>
</evidence>
<reference evidence="1 2" key="1">
    <citation type="submission" date="2019-12" db="EMBL/GenBank/DDBJ databases">
        <authorList>
            <person name="Scholz U."/>
            <person name="Mascher M."/>
            <person name="Fiebig A."/>
        </authorList>
    </citation>
    <scope>NUCLEOTIDE SEQUENCE</scope>
</reference>
<gene>
    <name evidence="1" type="ORF">SI7747_13016544</name>
</gene>
<proteinExistence type="predicted"/>
<accession>A0A7I8JJV7</accession>
<dbReference type="EMBL" id="CACRZD030000013">
    <property type="protein sequence ID" value="CAA6670141.1"/>
    <property type="molecule type" value="Genomic_DNA"/>
</dbReference>
<keyword evidence="2" id="KW-1185">Reference proteome</keyword>